<name>A0A1Y2FC61_PROLT</name>
<dbReference type="PROSITE" id="PS51397">
    <property type="entry name" value="WLM"/>
    <property type="match status" value="1"/>
</dbReference>
<dbReference type="Proteomes" id="UP000193685">
    <property type="component" value="Unassembled WGS sequence"/>
</dbReference>
<keyword evidence="4" id="KW-1185">Reference proteome</keyword>
<feature type="compositionally biased region" description="Polar residues" evidence="1">
    <location>
        <begin position="191"/>
        <end position="206"/>
    </location>
</feature>
<organism evidence="3 4">
    <name type="scientific">Protomyces lactucae-debilis</name>
    <dbReference type="NCBI Taxonomy" id="2754530"/>
    <lineage>
        <taxon>Eukaryota</taxon>
        <taxon>Fungi</taxon>
        <taxon>Dikarya</taxon>
        <taxon>Ascomycota</taxon>
        <taxon>Taphrinomycotina</taxon>
        <taxon>Taphrinomycetes</taxon>
        <taxon>Taphrinales</taxon>
        <taxon>Protomycetaceae</taxon>
        <taxon>Protomyces</taxon>
    </lineage>
</organism>
<feature type="domain" description="WLM" evidence="2">
    <location>
        <begin position="41"/>
        <end position="226"/>
    </location>
</feature>
<dbReference type="EMBL" id="MCFI01000012">
    <property type="protein sequence ID" value="ORY81004.1"/>
    <property type="molecule type" value="Genomic_DNA"/>
</dbReference>
<gene>
    <name evidence="3" type="ORF">BCR37DRAFT_348736</name>
</gene>
<dbReference type="InterPro" id="IPR013536">
    <property type="entry name" value="WLM_dom"/>
</dbReference>
<evidence type="ECO:0000256" key="1">
    <source>
        <dbReference type="SAM" id="MobiDB-lite"/>
    </source>
</evidence>
<evidence type="ECO:0000313" key="4">
    <source>
        <dbReference type="Proteomes" id="UP000193685"/>
    </source>
</evidence>
<feature type="region of interest" description="Disordered" evidence="1">
    <location>
        <begin position="191"/>
        <end position="231"/>
    </location>
</feature>
<protein>
    <submittedName>
        <fullName evidence="3">WLM domain-domain-containing protein</fullName>
    </submittedName>
</protein>
<dbReference type="GO" id="GO:0070628">
    <property type="term" value="F:proteasome binding"/>
    <property type="evidence" value="ECO:0007669"/>
    <property type="project" value="TreeGrafter"/>
</dbReference>
<sequence length="231" mass="25899">MMLLVSSQAAVAEMNQSARAAAEKIAARQNRQAGKINKTAASSTDTAFRFHRITCLTHLPNHERSLAYLHRLAEDRCICKLMQQEKYTVGLLTEMDPRLHTSHDSKTLGLNKNAGQEILLRLRTDTLDGWRDYKGVRATLLHELTHNVHSEHDKHFFALLGKHSKDVQRWEAGHTLQPGEVFVPTESLVSSCGTQSETHQLGSTSPEEPATDAREARARAAEFRANQAQRD</sequence>
<proteinExistence type="predicted"/>
<dbReference type="AlphaFoldDB" id="A0A1Y2FC61"/>
<dbReference type="PANTHER" id="PTHR47795">
    <property type="entry name" value="UBIQUITIN AND WLM DOMAIN-CONTAINING METALLOPROTEASE SPCC1442.07C"/>
    <property type="match status" value="1"/>
</dbReference>
<evidence type="ECO:0000313" key="3">
    <source>
        <dbReference type="EMBL" id="ORY81004.1"/>
    </source>
</evidence>
<dbReference type="PANTHER" id="PTHR47795:SF1">
    <property type="entry name" value="DNA-DEPENDENT METALLOPROTEASE WSS1 HOMOLOG 2"/>
    <property type="match status" value="1"/>
</dbReference>
<dbReference type="RefSeq" id="XP_040724649.1">
    <property type="nucleotide sequence ID" value="XM_040867867.1"/>
</dbReference>
<accession>A0A1Y2FC61</accession>
<dbReference type="STRING" id="56484.A0A1Y2FC61"/>
<dbReference type="GeneID" id="63784466"/>
<dbReference type="Pfam" id="PF08325">
    <property type="entry name" value="WLM"/>
    <property type="match status" value="1"/>
</dbReference>
<feature type="compositionally biased region" description="Basic and acidic residues" evidence="1">
    <location>
        <begin position="211"/>
        <end position="222"/>
    </location>
</feature>
<comment type="caution">
    <text evidence="3">The sequence shown here is derived from an EMBL/GenBank/DDBJ whole genome shotgun (WGS) entry which is preliminary data.</text>
</comment>
<dbReference type="OrthoDB" id="49605at2759"/>
<evidence type="ECO:0000259" key="2">
    <source>
        <dbReference type="PROSITE" id="PS51397"/>
    </source>
</evidence>
<reference evidence="3 4" key="1">
    <citation type="submission" date="2016-07" db="EMBL/GenBank/DDBJ databases">
        <title>Pervasive Adenine N6-methylation of Active Genes in Fungi.</title>
        <authorList>
            <consortium name="DOE Joint Genome Institute"/>
            <person name="Mondo S.J."/>
            <person name="Dannebaum R.O."/>
            <person name="Kuo R.C."/>
            <person name="Labutti K."/>
            <person name="Haridas S."/>
            <person name="Kuo A."/>
            <person name="Salamov A."/>
            <person name="Ahrendt S.R."/>
            <person name="Lipzen A."/>
            <person name="Sullivan W."/>
            <person name="Andreopoulos W.B."/>
            <person name="Clum A."/>
            <person name="Lindquist E."/>
            <person name="Daum C."/>
            <person name="Ramamoorthy G.K."/>
            <person name="Gryganskyi A."/>
            <person name="Culley D."/>
            <person name="Magnuson J.K."/>
            <person name="James T.Y."/>
            <person name="O'Malley M.A."/>
            <person name="Stajich J.E."/>
            <person name="Spatafora J.W."/>
            <person name="Visel A."/>
            <person name="Grigoriev I.V."/>
        </authorList>
    </citation>
    <scope>NUCLEOTIDE SEQUENCE [LARGE SCALE GENOMIC DNA]</scope>
    <source>
        <strain evidence="3 4">12-1054</strain>
    </source>
</reference>